<proteinExistence type="predicted"/>
<name>A0A3G8H407_9BURK</name>
<sequence>MPPTLIDDDGQPYTVSTMSPVEENIEKIVLLKPCIIPLLFLPGIMGTNLRNKTDGSKAWRPPNTDLVGLPNAFLQLIVYAFTSAEERADTLAMDRVEVDPSGPIDAGRSGLPKNVLKARGWGALMRSSYHPFMAKLEFYLNNLALYDFERNEVDFKEWAHETGAESPTDWGSETGEPLTREEILHAARYKFDVWAGGYNWIQSNRDSGQQIKDFIENQMLPFYNQGRTIRVTGTPDGKGKDEATMVRRRPSRVVAEKVIIVTHSMGGLVSRALTEIHGCDKVLGVSHGVQPATGAPAAYKRMRAGFEGKEQIILGSNAAEVTAVSAQSPGALELLPTADYNDGKPWLFVRERKVGQGAQHPPVLALPQHGDPYSEIYQTSAWYGLVPEHNEGMLLLGRRARSEPGHVPKKVEDEWGEERRNLHQRLNEVQAFHTDVKDRYKDPTYVHFGAQGKRNEELDQGGLFGTGLMAATDRCAWGHVCWEARDVGAINPDTVRIVADDGNGRVRTSNGLWMQIAAPQSPGDGTVPVESGAAPAGKPGVVMSFAHGHENPGHHNAKFCYDHQDSYNDERALFATLYAIIKIAQRADWYPSDKEQSA</sequence>
<dbReference type="InterPro" id="IPR029058">
    <property type="entry name" value="AB_hydrolase_fold"/>
</dbReference>
<organism evidence="1 2">
    <name type="scientific">Cupriavidus pauculus</name>
    <dbReference type="NCBI Taxonomy" id="82633"/>
    <lineage>
        <taxon>Bacteria</taxon>
        <taxon>Pseudomonadati</taxon>
        <taxon>Pseudomonadota</taxon>
        <taxon>Betaproteobacteria</taxon>
        <taxon>Burkholderiales</taxon>
        <taxon>Burkholderiaceae</taxon>
        <taxon>Cupriavidus</taxon>
    </lineage>
</organism>
<dbReference type="Gene3D" id="3.40.50.1820">
    <property type="entry name" value="alpha/beta hydrolase"/>
    <property type="match status" value="1"/>
</dbReference>
<accession>A0A3G8H407</accession>
<dbReference type="AlphaFoldDB" id="A0A3G8H407"/>
<evidence type="ECO:0000313" key="2">
    <source>
        <dbReference type="Proteomes" id="UP000270411"/>
    </source>
</evidence>
<reference evidence="2" key="1">
    <citation type="submission" date="2018-11" db="EMBL/GenBank/DDBJ databases">
        <title>FDA dAtabase for Regulatory Grade micrObial Sequences (FDA-ARGOS): Supporting development and validation of Infectious Disease Dx tests.</title>
        <authorList>
            <person name="Goldberg B."/>
            <person name="Campos J."/>
            <person name="Tallon L."/>
            <person name="Sadzewicz L."/>
            <person name="Zhao X."/>
            <person name="Vavikolanu K."/>
            <person name="Mehta A."/>
            <person name="Aluvathingal J."/>
            <person name="Nadendla S."/>
            <person name="Geyer C."/>
            <person name="Nandy P."/>
            <person name="Yan Y."/>
            <person name="Sichtig H."/>
        </authorList>
    </citation>
    <scope>NUCLEOTIDE SEQUENCE [LARGE SCALE GENOMIC DNA]</scope>
    <source>
        <strain evidence="2">FDAARGOS_614</strain>
    </source>
</reference>
<dbReference type="EMBL" id="CP033969">
    <property type="protein sequence ID" value="AZG15261.1"/>
    <property type="molecule type" value="Genomic_DNA"/>
</dbReference>
<protein>
    <recommendedName>
        <fullName evidence="3">Alpha/beta hydrolase</fullName>
    </recommendedName>
</protein>
<dbReference type="SUPFAM" id="SSF53474">
    <property type="entry name" value="alpha/beta-Hydrolases"/>
    <property type="match status" value="1"/>
</dbReference>
<dbReference type="KEGG" id="cpau:EHF44_05075"/>
<gene>
    <name evidence="1" type="ORF">EHF44_05075</name>
</gene>
<evidence type="ECO:0008006" key="3">
    <source>
        <dbReference type="Google" id="ProtNLM"/>
    </source>
</evidence>
<dbReference type="Proteomes" id="UP000270411">
    <property type="component" value="Chromosome 1"/>
</dbReference>
<dbReference type="OrthoDB" id="9814331at2"/>
<evidence type="ECO:0000313" key="1">
    <source>
        <dbReference type="EMBL" id="AZG15261.1"/>
    </source>
</evidence>